<keyword evidence="2" id="KW-1133">Transmembrane helix</keyword>
<dbReference type="Proteomes" id="UP001470230">
    <property type="component" value="Unassembled WGS sequence"/>
</dbReference>
<protein>
    <submittedName>
        <fullName evidence="4">Uncharacterized protein</fullName>
    </submittedName>
</protein>
<reference evidence="4 5" key="1">
    <citation type="submission" date="2024-04" db="EMBL/GenBank/DDBJ databases">
        <title>Tritrichomonas musculus Genome.</title>
        <authorList>
            <person name="Alves-Ferreira E."/>
            <person name="Grigg M."/>
            <person name="Lorenzi H."/>
            <person name="Galac M."/>
        </authorList>
    </citation>
    <scope>NUCLEOTIDE SEQUENCE [LARGE SCALE GENOMIC DNA]</scope>
    <source>
        <strain evidence="4 5">EAF2021</strain>
    </source>
</reference>
<comment type="caution">
    <text evidence="4">The sequence shown here is derived from an EMBL/GenBank/DDBJ whole genome shotgun (WGS) entry which is preliminary data.</text>
</comment>
<keyword evidence="5" id="KW-1185">Reference proteome</keyword>
<evidence type="ECO:0000256" key="3">
    <source>
        <dbReference type="SAM" id="SignalP"/>
    </source>
</evidence>
<name>A0ABR2JDX1_9EUKA</name>
<keyword evidence="2" id="KW-0812">Transmembrane</keyword>
<gene>
    <name evidence="4" type="ORF">M9Y10_006336</name>
</gene>
<feature type="compositionally biased region" description="Low complexity" evidence="1">
    <location>
        <begin position="196"/>
        <end position="208"/>
    </location>
</feature>
<evidence type="ECO:0000256" key="1">
    <source>
        <dbReference type="SAM" id="MobiDB-lite"/>
    </source>
</evidence>
<feature type="chain" id="PRO_5046812517" evidence="3">
    <location>
        <begin position="18"/>
        <end position="980"/>
    </location>
</feature>
<keyword evidence="2" id="KW-0472">Membrane</keyword>
<proteinExistence type="predicted"/>
<sequence>MFIFLFIFRSFSIFIDCNLSLGSTLINFSNDIITIAGSTDENFIKIYIDDPNILNHEIKIIFNNLFINLTDKIPLEIDGNVVISIIEMIGNNQFISLKEDSILISENSELFLNKGSISLSSPKSLIGGNSSNVHINSVTLNPKPIENSIEFGIISQRISMIDSNISMQTQYDTIGGNYCTSITIENSHIYSKSEKGSSIGKSGKSISSKKSDGENYDPIDLYIFNSTIESHSNNGPAIGQQSELGSLQITQSHVNASSFGYFCAVGGCKSVNILSSAVYASSYHGAPIGGPGIETLYNTITTNITNSSVEAYALHEGTEMNTEASAIGGGKSDICHIYIRFSSVVAMSEGTGAAIGGGNFGVRPIIEISDSEVWAKATSYTSPGIGGGNAADFDYIRIVRSNVTAYSGLSAAAIGACIMYSGNFIWIEDSIINAFSDEFGAAIGGARSTTDPLNITIINSSVYAVAGGQRPSAIPQGAAIGGGCQSTSTETMLFGNLYAFDSNITAISGGYGSAIGGGYNQGIGEIIFINCQVVAVSDLNRSASLFPMKKVIPFENNPGAGIGTGGSQYYPPGSRVSNANGNITFINCSFIDVYGGSVEKHSNTVSHSESSKSVNWHAASGIGLGGIRPHTIEDSNLSISFINCNNVSIYGGSGFDDYTFPGAAIGGSSLDFNTAFKFLNVENSSIYLKNGRSLIKGQKHAAVGFPSSMNDYGEVSIKKSTEFIVDSSDDFDSIAFSVNKLSVEKSCEIVIHSKIEKFINVVDLNLSHVPIVVFKKISSLFNQNEKIISIEFNRRENNYAKIVDVKNYDDLLFITLAEEGFYSIYVNTVVNEKSKSTNLYYKKYILGDSLSSSFKITSGEETVFRFNEVNLTDFSIPAQTSKQTEEIIETKKSSETFIKTLNPSENDDNKRNQRISIIVIAVSVSVFIITVIVVIVVLFILFRDKCKFYRNVANTEEVEREMEFISDRDNGNGNVPEHNI</sequence>
<feature type="region of interest" description="Disordered" evidence="1">
    <location>
        <begin position="193"/>
        <end position="212"/>
    </location>
</feature>
<feature type="signal peptide" evidence="3">
    <location>
        <begin position="1"/>
        <end position="17"/>
    </location>
</feature>
<accession>A0ABR2JDX1</accession>
<dbReference type="EMBL" id="JAPFFF010000012">
    <property type="protein sequence ID" value="KAK8876147.1"/>
    <property type="molecule type" value="Genomic_DNA"/>
</dbReference>
<organism evidence="4 5">
    <name type="scientific">Tritrichomonas musculus</name>
    <dbReference type="NCBI Taxonomy" id="1915356"/>
    <lineage>
        <taxon>Eukaryota</taxon>
        <taxon>Metamonada</taxon>
        <taxon>Parabasalia</taxon>
        <taxon>Tritrichomonadida</taxon>
        <taxon>Tritrichomonadidae</taxon>
        <taxon>Tritrichomonas</taxon>
    </lineage>
</organism>
<keyword evidence="3" id="KW-0732">Signal</keyword>
<evidence type="ECO:0000313" key="5">
    <source>
        <dbReference type="Proteomes" id="UP001470230"/>
    </source>
</evidence>
<evidence type="ECO:0000313" key="4">
    <source>
        <dbReference type="EMBL" id="KAK8876147.1"/>
    </source>
</evidence>
<evidence type="ECO:0000256" key="2">
    <source>
        <dbReference type="SAM" id="Phobius"/>
    </source>
</evidence>
<feature type="transmembrane region" description="Helical" evidence="2">
    <location>
        <begin position="915"/>
        <end position="942"/>
    </location>
</feature>